<dbReference type="STRING" id="398673.A0A2P4ZCB0"/>
<organism evidence="1 2">
    <name type="scientific">Trichoderma gamsii</name>
    <dbReference type="NCBI Taxonomy" id="398673"/>
    <lineage>
        <taxon>Eukaryota</taxon>
        <taxon>Fungi</taxon>
        <taxon>Dikarya</taxon>
        <taxon>Ascomycota</taxon>
        <taxon>Pezizomycotina</taxon>
        <taxon>Sordariomycetes</taxon>
        <taxon>Hypocreomycetidae</taxon>
        <taxon>Hypocreales</taxon>
        <taxon>Hypocreaceae</taxon>
        <taxon>Trichoderma</taxon>
    </lineage>
</organism>
<evidence type="ECO:0000313" key="1">
    <source>
        <dbReference type="EMBL" id="PON21905.1"/>
    </source>
</evidence>
<protein>
    <submittedName>
        <fullName evidence="1">Uncharacterized protein</fullName>
    </submittedName>
</protein>
<keyword evidence="2" id="KW-1185">Reference proteome</keyword>
<dbReference type="GeneID" id="36347835"/>
<comment type="caution">
    <text evidence="1">The sequence shown here is derived from an EMBL/GenBank/DDBJ whole genome shotgun (WGS) entry which is preliminary data.</text>
</comment>
<name>A0A2P4ZCB0_9HYPO</name>
<accession>A0A2P4ZCB0</accession>
<dbReference type="PANTHER" id="PTHR38111:SF6">
    <property type="entry name" value="FINGER DOMAIN PROTEIN, PUTATIVE (AFU_ORTHOLOGUE AFUA_8G01940)-RELATED"/>
    <property type="match status" value="1"/>
</dbReference>
<feature type="non-terminal residue" evidence="1">
    <location>
        <position position="1"/>
    </location>
</feature>
<dbReference type="InterPro" id="IPR053178">
    <property type="entry name" value="Osmoadaptation_assoc"/>
</dbReference>
<evidence type="ECO:0000313" key="2">
    <source>
        <dbReference type="Proteomes" id="UP000054821"/>
    </source>
</evidence>
<reference evidence="1 2" key="1">
    <citation type="journal article" date="2016" name="Genome Announc.">
        <title>Draft Whole-Genome Sequence of Trichoderma gamsii T6085, a Promising Biocontrol Agent of Fusarium Head Blight on Wheat.</title>
        <authorList>
            <person name="Baroncelli R."/>
            <person name="Zapparata A."/>
            <person name="Piaggeschi G."/>
            <person name="Sarrocco S."/>
            <person name="Vannacci G."/>
        </authorList>
    </citation>
    <scope>NUCLEOTIDE SEQUENCE [LARGE SCALE GENOMIC DNA]</scope>
    <source>
        <strain evidence="1 2">T6085</strain>
    </source>
</reference>
<dbReference type="PANTHER" id="PTHR38111">
    <property type="entry name" value="ZN(2)-C6 FUNGAL-TYPE DOMAIN-CONTAINING PROTEIN-RELATED"/>
    <property type="match status" value="1"/>
</dbReference>
<gene>
    <name evidence="1" type="ORF">TGAM01_v209161</name>
</gene>
<dbReference type="RefSeq" id="XP_024404745.1">
    <property type="nucleotide sequence ID" value="XM_024550500.1"/>
</dbReference>
<dbReference type="EMBL" id="JPDN02000043">
    <property type="protein sequence ID" value="PON21905.1"/>
    <property type="molecule type" value="Genomic_DNA"/>
</dbReference>
<sequence length="241" mass="26928">GNIQWLSQKIPFLSLVESLIGLHFEIPHLRSECGSYREASHAPLSPADSRKLLSFIPSRYGRVPSLTHAADCLSARLQQIIQADSQRTSIGEVVILDHHAMALKALQVAIDDPDARMLPETLCAAELLYFFELLNGRPEIHPYKYHGAGVSRLIQLREPENFTTDFEKALLMAYTGPLFNEALLDNTACFLMEDRWLKTLNTSIAQYSPSSPGLADSVLEIWSHIVNLPALFKETTDLVLS</sequence>
<dbReference type="AlphaFoldDB" id="A0A2P4ZCB0"/>
<dbReference type="Proteomes" id="UP000054821">
    <property type="component" value="Unassembled WGS sequence"/>
</dbReference>
<proteinExistence type="predicted"/>